<keyword evidence="13" id="KW-0072">Autophagy</keyword>
<dbReference type="AlphaFoldDB" id="A0A067M915"/>
<keyword evidence="10" id="KW-0442">Lipid degradation</keyword>
<evidence type="ECO:0000313" key="22">
    <source>
        <dbReference type="Proteomes" id="UP000027195"/>
    </source>
</evidence>
<keyword evidence="16" id="KW-0325">Glycoprotein</keyword>
<evidence type="ECO:0000256" key="16">
    <source>
        <dbReference type="ARBA" id="ARBA00023180"/>
    </source>
</evidence>
<feature type="domain" description="Fungal lipase-type" evidence="20">
    <location>
        <begin position="255"/>
        <end position="285"/>
    </location>
</feature>
<keyword evidence="15" id="KW-0472">Membrane</keyword>
<dbReference type="PANTHER" id="PTHR47175:SF2">
    <property type="entry name" value="LIPASE ATG15-RELATED"/>
    <property type="match status" value="1"/>
</dbReference>
<keyword evidence="14" id="KW-0443">Lipid metabolism</keyword>
<evidence type="ECO:0000256" key="2">
    <source>
        <dbReference type="ARBA" id="ARBA00004270"/>
    </source>
</evidence>
<evidence type="ECO:0000256" key="6">
    <source>
        <dbReference type="ARBA" id="ARBA00013279"/>
    </source>
</evidence>
<dbReference type="GO" id="GO:0034496">
    <property type="term" value="P:multivesicular body membrane disassembly"/>
    <property type="evidence" value="ECO:0007669"/>
    <property type="project" value="TreeGrafter"/>
</dbReference>
<dbReference type="InParanoid" id="A0A067M915"/>
<evidence type="ECO:0000256" key="17">
    <source>
        <dbReference type="ARBA" id="ARBA00024663"/>
    </source>
</evidence>
<comment type="similarity">
    <text evidence="4">Belongs to the AB hydrolase superfamily. Lipase family.</text>
</comment>
<accession>A0A067M915</accession>
<comment type="subunit">
    <text evidence="5">Binds to both phosphatidylinositol (PI) and phosphatidylinositol 3,5-bisphosphate (PIP2).</text>
</comment>
<comment type="catalytic activity">
    <reaction evidence="1">
        <text>a triacylglycerol + H2O = a diacylglycerol + a fatty acid + H(+)</text>
        <dbReference type="Rhea" id="RHEA:12044"/>
        <dbReference type="ChEBI" id="CHEBI:15377"/>
        <dbReference type="ChEBI" id="CHEBI:15378"/>
        <dbReference type="ChEBI" id="CHEBI:17855"/>
        <dbReference type="ChEBI" id="CHEBI:18035"/>
        <dbReference type="ChEBI" id="CHEBI:28868"/>
        <dbReference type="EC" id="3.1.1.3"/>
    </reaction>
</comment>
<dbReference type="GO" id="GO:0034727">
    <property type="term" value="P:piecemeal microautophagy of the nucleus"/>
    <property type="evidence" value="ECO:0007669"/>
    <property type="project" value="TreeGrafter"/>
</dbReference>
<dbReference type="EMBL" id="KL198051">
    <property type="protein sequence ID" value="KDQ12258.1"/>
    <property type="molecule type" value="Genomic_DNA"/>
</dbReference>
<evidence type="ECO:0000256" key="3">
    <source>
        <dbReference type="ARBA" id="ARBA00004343"/>
    </source>
</evidence>
<dbReference type="Pfam" id="PF01764">
    <property type="entry name" value="Lipase_3"/>
    <property type="match status" value="1"/>
</dbReference>
<feature type="chain" id="PRO_5001641091" description="triacylglycerol lipase" evidence="19">
    <location>
        <begin position="19"/>
        <end position="425"/>
    </location>
</feature>
<keyword evidence="11" id="KW-0735">Signal-anchor</keyword>
<evidence type="ECO:0000256" key="10">
    <source>
        <dbReference type="ARBA" id="ARBA00022963"/>
    </source>
</evidence>
<dbReference type="InterPro" id="IPR029058">
    <property type="entry name" value="AB_hydrolase_fold"/>
</dbReference>
<keyword evidence="19" id="KW-0732">Signal</keyword>
<evidence type="ECO:0000256" key="7">
    <source>
        <dbReference type="ARBA" id="ARBA00022692"/>
    </source>
</evidence>
<keyword evidence="9" id="KW-0378">Hydrolase</keyword>
<dbReference type="FunCoup" id="A0A067M915">
    <property type="interactions" value="66"/>
</dbReference>
<evidence type="ECO:0000256" key="8">
    <source>
        <dbReference type="ARBA" id="ARBA00022753"/>
    </source>
</evidence>
<evidence type="ECO:0000256" key="13">
    <source>
        <dbReference type="ARBA" id="ARBA00023006"/>
    </source>
</evidence>
<evidence type="ECO:0000256" key="14">
    <source>
        <dbReference type="ARBA" id="ARBA00023098"/>
    </source>
</evidence>
<evidence type="ECO:0000259" key="20">
    <source>
        <dbReference type="Pfam" id="PF01764"/>
    </source>
</evidence>
<comment type="subcellular location">
    <subcellularLocation>
        <location evidence="3">Endosome</location>
        <location evidence="3">Multivesicular body membrane</location>
        <topology evidence="3">Single-pass type II membrane protein</topology>
    </subcellularLocation>
    <subcellularLocation>
        <location evidence="2">Prevacuolar compartment membrane</location>
        <topology evidence="2">Single-pass type II membrane protein</topology>
    </subcellularLocation>
</comment>
<dbReference type="GO" id="GO:0004806">
    <property type="term" value="F:triacylglycerol lipase activity"/>
    <property type="evidence" value="ECO:0007669"/>
    <property type="project" value="UniProtKB-EC"/>
</dbReference>
<dbReference type="GO" id="GO:0004620">
    <property type="term" value="F:phospholipase activity"/>
    <property type="evidence" value="ECO:0007669"/>
    <property type="project" value="TreeGrafter"/>
</dbReference>
<dbReference type="EC" id="3.1.1.3" evidence="6"/>
<evidence type="ECO:0000256" key="5">
    <source>
        <dbReference type="ARBA" id="ARBA00011137"/>
    </source>
</evidence>
<evidence type="ECO:0000313" key="21">
    <source>
        <dbReference type="EMBL" id="KDQ12258.1"/>
    </source>
</evidence>
<dbReference type="GO" id="GO:0046461">
    <property type="term" value="P:neutral lipid catabolic process"/>
    <property type="evidence" value="ECO:0007669"/>
    <property type="project" value="TreeGrafter"/>
</dbReference>
<protein>
    <recommendedName>
        <fullName evidence="6">triacylglycerol lipase</fullName>
        <ecNumber evidence="6">3.1.1.3</ecNumber>
    </recommendedName>
    <alternativeName>
        <fullName evidence="18">Autophagy-related protein 15</fullName>
    </alternativeName>
</protein>
<sequence>MILPCTLALSVLSLTATAYPRAQTPFTAPRTRKLSFELRQSHSTFFDHSSSHPRILFRDEHPATGFVPPISLSTTPMVVSRPASPQAFQAARLRSMRHDQSELLEWDDIPVLAPDLTDRNTILELAKMTGNAYAQPGHSNWYDLDPEWNTSFPIGWEPDDDGFRGHVFANADNSTVVLSIKGTSLWSMNGPTAKKDKLNDNLLFSCCCARVDWSWTWEKVCDCWAGGMKCDNTCLSKSLVEDSLFYSVGVNLYNNLTYIYPDADIWLVGHSLGGAIASLLGATFAVPTVAFEAPGERLAATRLHLPQSPTLVPVTHIYHNADPIPLGTCTGIRSLCAKGGYAMETHCHLGKSIVYDAVSQLGLSVSLANHRIAVLIKKVLAEDWDPPEAREEIACVDCYKWEFGEYFPQAQHTPTLLANSSFHAS</sequence>
<name>A0A067M915_BOTB1</name>
<keyword evidence="12" id="KW-1133">Transmembrane helix</keyword>
<dbReference type="InterPro" id="IPR002921">
    <property type="entry name" value="Fungal_lipase-type"/>
</dbReference>
<dbReference type="OrthoDB" id="58570at2759"/>
<dbReference type="GO" id="GO:0032585">
    <property type="term" value="C:multivesicular body membrane"/>
    <property type="evidence" value="ECO:0007669"/>
    <property type="project" value="UniProtKB-SubCell"/>
</dbReference>
<evidence type="ECO:0000256" key="15">
    <source>
        <dbReference type="ARBA" id="ARBA00023136"/>
    </source>
</evidence>
<dbReference type="SUPFAM" id="SSF53474">
    <property type="entry name" value="alpha/beta-Hydrolases"/>
    <property type="match status" value="1"/>
</dbReference>
<evidence type="ECO:0000256" key="9">
    <source>
        <dbReference type="ARBA" id="ARBA00022801"/>
    </source>
</evidence>
<dbReference type="InterPro" id="IPR050805">
    <property type="entry name" value="ATG15_Lipase"/>
</dbReference>
<keyword evidence="7" id="KW-0812">Transmembrane</keyword>
<dbReference type="STRING" id="930990.A0A067M915"/>
<evidence type="ECO:0000256" key="1">
    <source>
        <dbReference type="ARBA" id="ARBA00001024"/>
    </source>
</evidence>
<dbReference type="GO" id="GO:0006660">
    <property type="term" value="P:phosphatidylserine catabolic process"/>
    <property type="evidence" value="ECO:0007669"/>
    <property type="project" value="TreeGrafter"/>
</dbReference>
<dbReference type="HOGENOM" id="CLU_028295_1_1_1"/>
<organism evidence="21 22">
    <name type="scientific">Botryobasidium botryosum (strain FD-172 SS1)</name>
    <dbReference type="NCBI Taxonomy" id="930990"/>
    <lineage>
        <taxon>Eukaryota</taxon>
        <taxon>Fungi</taxon>
        <taxon>Dikarya</taxon>
        <taxon>Basidiomycota</taxon>
        <taxon>Agaricomycotina</taxon>
        <taxon>Agaricomycetes</taxon>
        <taxon>Cantharellales</taxon>
        <taxon>Botryobasidiaceae</taxon>
        <taxon>Botryobasidium</taxon>
    </lineage>
</organism>
<evidence type="ECO:0000256" key="4">
    <source>
        <dbReference type="ARBA" id="ARBA00010701"/>
    </source>
</evidence>
<dbReference type="Proteomes" id="UP000027195">
    <property type="component" value="Unassembled WGS sequence"/>
</dbReference>
<evidence type="ECO:0000256" key="19">
    <source>
        <dbReference type="SAM" id="SignalP"/>
    </source>
</evidence>
<evidence type="ECO:0000256" key="11">
    <source>
        <dbReference type="ARBA" id="ARBA00022968"/>
    </source>
</evidence>
<dbReference type="CDD" id="cd00519">
    <property type="entry name" value="Lipase_3"/>
    <property type="match status" value="1"/>
</dbReference>
<evidence type="ECO:0000256" key="18">
    <source>
        <dbReference type="ARBA" id="ARBA00029828"/>
    </source>
</evidence>
<feature type="signal peptide" evidence="19">
    <location>
        <begin position="1"/>
        <end position="18"/>
    </location>
</feature>
<keyword evidence="22" id="KW-1185">Reference proteome</keyword>
<proteinExistence type="inferred from homology"/>
<evidence type="ECO:0000256" key="12">
    <source>
        <dbReference type="ARBA" id="ARBA00022989"/>
    </source>
</evidence>
<comment type="function">
    <text evidence="17">Lipase which is essential for lysis of subvacuolar cytoplasm to vacuole targeted bodies and intravacuolar autophagic bodies. Involved in the lysis of intravacuolar multivesicular body (MVB) vesicles. The intravacuolar membrane disintegration by ATG15 is critical to life span extension.</text>
</comment>
<keyword evidence="8" id="KW-0967">Endosome</keyword>
<gene>
    <name evidence="21" type="ORF">BOTBODRAFT_34542</name>
</gene>
<dbReference type="GO" id="GO:0005775">
    <property type="term" value="C:vacuolar lumen"/>
    <property type="evidence" value="ECO:0007669"/>
    <property type="project" value="TreeGrafter"/>
</dbReference>
<dbReference type="PANTHER" id="PTHR47175">
    <property type="entry name" value="LIPASE ATG15-RELATED"/>
    <property type="match status" value="1"/>
</dbReference>
<reference evidence="22" key="1">
    <citation type="journal article" date="2014" name="Proc. Natl. Acad. Sci. U.S.A.">
        <title>Extensive sampling of basidiomycete genomes demonstrates inadequacy of the white-rot/brown-rot paradigm for wood decay fungi.</title>
        <authorList>
            <person name="Riley R."/>
            <person name="Salamov A.A."/>
            <person name="Brown D.W."/>
            <person name="Nagy L.G."/>
            <person name="Floudas D."/>
            <person name="Held B.W."/>
            <person name="Levasseur A."/>
            <person name="Lombard V."/>
            <person name="Morin E."/>
            <person name="Otillar R."/>
            <person name="Lindquist E.A."/>
            <person name="Sun H."/>
            <person name="LaButti K.M."/>
            <person name="Schmutz J."/>
            <person name="Jabbour D."/>
            <person name="Luo H."/>
            <person name="Baker S.E."/>
            <person name="Pisabarro A.G."/>
            <person name="Walton J.D."/>
            <person name="Blanchette R.A."/>
            <person name="Henrissat B."/>
            <person name="Martin F."/>
            <person name="Cullen D."/>
            <person name="Hibbett D.S."/>
            <person name="Grigoriev I.V."/>
        </authorList>
    </citation>
    <scope>NUCLEOTIDE SEQUENCE [LARGE SCALE GENOMIC DNA]</scope>
    <source>
        <strain evidence="22">FD-172 SS1</strain>
    </source>
</reference>
<dbReference type="Gene3D" id="3.40.50.1820">
    <property type="entry name" value="alpha/beta hydrolase"/>
    <property type="match status" value="1"/>
</dbReference>